<evidence type="ECO:0000313" key="3">
    <source>
        <dbReference type="EMBL" id="KAG8500476.1"/>
    </source>
</evidence>
<evidence type="ECO:0000256" key="1">
    <source>
        <dbReference type="SAM" id="MobiDB-lite"/>
    </source>
</evidence>
<gene>
    <name evidence="3" type="ORF">CXB51_002741</name>
</gene>
<name>A0A8J5ZHM5_9ROSI</name>
<feature type="domain" description="DUF4283" evidence="2">
    <location>
        <begin position="87"/>
        <end position="146"/>
    </location>
</feature>
<feature type="region of interest" description="Disordered" evidence="1">
    <location>
        <begin position="275"/>
        <end position="303"/>
    </location>
</feature>
<organism evidence="3 4">
    <name type="scientific">Gossypium anomalum</name>
    <dbReference type="NCBI Taxonomy" id="47600"/>
    <lineage>
        <taxon>Eukaryota</taxon>
        <taxon>Viridiplantae</taxon>
        <taxon>Streptophyta</taxon>
        <taxon>Embryophyta</taxon>
        <taxon>Tracheophyta</taxon>
        <taxon>Spermatophyta</taxon>
        <taxon>Magnoliopsida</taxon>
        <taxon>eudicotyledons</taxon>
        <taxon>Gunneridae</taxon>
        <taxon>Pentapetalae</taxon>
        <taxon>rosids</taxon>
        <taxon>malvids</taxon>
        <taxon>Malvales</taxon>
        <taxon>Malvaceae</taxon>
        <taxon>Malvoideae</taxon>
        <taxon>Gossypium</taxon>
    </lineage>
</organism>
<dbReference type="InterPro" id="IPR025558">
    <property type="entry name" value="DUF4283"/>
</dbReference>
<protein>
    <recommendedName>
        <fullName evidence="2">DUF4283 domain-containing protein</fullName>
    </recommendedName>
</protein>
<dbReference type="Proteomes" id="UP000701853">
    <property type="component" value="Chromosome 2"/>
</dbReference>
<dbReference type="InterPro" id="IPR040256">
    <property type="entry name" value="At4g02000-like"/>
</dbReference>
<proteinExistence type="predicted"/>
<evidence type="ECO:0000259" key="2">
    <source>
        <dbReference type="Pfam" id="PF14111"/>
    </source>
</evidence>
<sequence length="458" mass="51886">MISLYENSGSEKSIVEELIPKKVRFIDKEEERSNGMMIDLSLDQLTSWRDKLVGHSSKDVFNDSEEKKVIDILEWDIQKTIRNSNKFYNMWRPSAPLNMMDIENGYFLVKFQNKLDCEKALSEGLWTIFGQYLTVQPWTLAFDPTQAYPSVVIAWIRFPALPNYLYNRKIITEIGELVGKVVNLDMNTNSRARGRFARMAVYVNLEKPLVSQILINGRSQKAEYEYLSTICFHCRRYDHVENLCTFRNPDLTIEKNIDSPEMIPKNQNFRGGLVKKDENYGPGHQRNAGPKVGSSLVPNGANENLQNSEELTTGLDLGDISANQARDLMDQDGQEEVAHCSRTLVAVRVPSGSNDGVVLHVEGESSAYPLALTLNGCDRKEVVEVGSLDSGKHLEYLGVNYLCIHWYFRVFNGQLDEWIGDTSNECRQSNSRIIVYIGEPVEGTASGHGRVPWLCAPN</sequence>
<keyword evidence="4" id="KW-1185">Reference proteome</keyword>
<dbReference type="OrthoDB" id="1305040at2759"/>
<dbReference type="Pfam" id="PF14111">
    <property type="entry name" value="DUF4283"/>
    <property type="match status" value="1"/>
</dbReference>
<comment type="caution">
    <text evidence="3">The sequence shown here is derived from an EMBL/GenBank/DDBJ whole genome shotgun (WGS) entry which is preliminary data.</text>
</comment>
<dbReference type="AlphaFoldDB" id="A0A8J5ZHM5"/>
<evidence type="ECO:0000313" key="4">
    <source>
        <dbReference type="Proteomes" id="UP000701853"/>
    </source>
</evidence>
<dbReference type="EMBL" id="JAHUZN010000002">
    <property type="protein sequence ID" value="KAG8500476.1"/>
    <property type="molecule type" value="Genomic_DNA"/>
</dbReference>
<dbReference type="PANTHER" id="PTHR31286:SF173">
    <property type="entry name" value="DUF4283 DOMAIN-CONTAINING PROTEIN"/>
    <property type="match status" value="1"/>
</dbReference>
<accession>A0A8J5ZHM5</accession>
<reference evidence="3 4" key="1">
    <citation type="journal article" date="2021" name="bioRxiv">
        <title>The Gossypium anomalum genome as a resource for cotton improvement and evolutionary analysis of hybrid incompatibility.</title>
        <authorList>
            <person name="Grover C.E."/>
            <person name="Yuan D."/>
            <person name="Arick M.A."/>
            <person name="Miller E.R."/>
            <person name="Hu G."/>
            <person name="Peterson D.G."/>
            <person name="Wendel J.F."/>
            <person name="Udall J.A."/>
        </authorList>
    </citation>
    <scope>NUCLEOTIDE SEQUENCE [LARGE SCALE GENOMIC DNA]</scope>
    <source>
        <strain evidence="3">JFW-Udall</strain>
        <tissue evidence="3">Leaf</tissue>
    </source>
</reference>
<dbReference type="PANTHER" id="PTHR31286">
    <property type="entry name" value="GLYCINE-RICH CELL WALL STRUCTURAL PROTEIN 1.8-LIKE"/>
    <property type="match status" value="1"/>
</dbReference>